<keyword evidence="3" id="KW-1185">Reference proteome</keyword>
<gene>
    <name evidence="2" type="ORF">MGAL_10B052202</name>
</gene>
<protein>
    <submittedName>
        <fullName evidence="2">Uncharacterized protein</fullName>
    </submittedName>
</protein>
<evidence type="ECO:0000313" key="3">
    <source>
        <dbReference type="Proteomes" id="UP000596742"/>
    </source>
</evidence>
<comment type="caution">
    <text evidence="2">The sequence shown here is derived from an EMBL/GenBank/DDBJ whole genome shotgun (WGS) entry which is preliminary data.</text>
</comment>
<dbReference type="Proteomes" id="UP000596742">
    <property type="component" value="Unassembled WGS sequence"/>
</dbReference>
<proteinExistence type="predicted"/>
<dbReference type="EMBL" id="UYJE01006632">
    <property type="protein sequence ID" value="VDI47646.1"/>
    <property type="molecule type" value="Genomic_DNA"/>
</dbReference>
<evidence type="ECO:0000256" key="1">
    <source>
        <dbReference type="SAM" id="Phobius"/>
    </source>
</evidence>
<sequence>MYMRVHHRQHYEIINEFEEQQFVRLRPGGHLKRELDDYFSSLEKKTNQDDGDKELEKELRDIPTLMRAGSFNIQQQGNLDLPIKILFRDRRQRHQRSRQVSNKIHIKNDFCDTWNNFVDLFNSILFYQRSKDLYYSVWIWLSMFVIYVSVFNEQAKDVFRTEQNCAGSNEHVYARFNYTRGRET</sequence>
<name>A0A8B6FC63_MYTGA</name>
<keyword evidence="1" id="KW-0812">Transmembrane</keyword>
<keyword evidence="1" id="KW-1133">Transmembrane helix</keyword>
<reference evidence="2" key="1">
    <citation type="submission" date="2018-11" db="EMBL/GenBank/DDBJ databases">
        <authorList>
            <person name="Alioto T."/>
            <person name="Alioto T."/>
        </authorList>
    </citation>
    <scope>NUCLEOTIDE SEQUENCE</scope>
</reference>
<keyword evidence="1" id="KW-0472">Membrane</keyword>
<evidence type="ECO:0000313" key="2">
    <source>
        <dbReference type="EMBL" id="VDI47646.1"/>
    </source>
</evidence>
<feature type="transmembrane region" description="Helical" evidence="1">
    <location>
        <begin position="133"/>
        <end position="151"/>
    </location>
</feature>
<organism evidence="2 3">
    <name type="scientific">Mytilus galloprovincialis</name>
    <name type="common">Mediterranean mussel</name>
    <dbReference type="NCBI Taxonomy" id="29158"/>
    <lineage>
        <taxon>Eukaryota</taxon>
        <taxon>Metazoa</taxon>
        <taxon>Spiralia</taxon>
        <taxon>Lophotrochozoa</taxon>
        <taxon>Mollusca</taxon>
        <taxon>Bivalvia</taxon>
        <taxon>Autobranchia</taxon>
        <taxon>Pteriomorphia</taxon>
        <taxon>Mytilida</taxon>
        <taxon>Mytiloidea</taxon>
        <taxon>Mytilidae</taxon>
        <taxon>Mytilinae</taxon>
        <taxon>Mytilus</taxon>
    </lineage>
</organism>
<accession>A0A8B6FC63</accession>
<dbReference type="OrthoDB" id="10514067at2759"/>
<dbReference type="AlphaFoldDB" id="A0A8B6FC63"/>